<feature type="compositionally biased region" description="Basic and acidic residues" evidence="1">
    <location>
        <begin position="1"/>
        <end position="12"/>
    </location>
</feature>
<dbReference type="OrthoDB" id="10260017at2759"/>
<comment type="caution">
    <text evidence="2">The sequence shown here is derived from an EMBL/GenBank/DDBJ whole genome shotgun (WGS) entry which is preliminary data.</text>
</comment>
<organism evidence="2 3">
    <name type="scientific">Seminavis robusta</name>
    <dbReference type="NCBI Taxonomy" id="568900"/>
    <lineage>
        <taxon>Eukaryota</taxon>
        <taxon>Sar</taxon>
        <taxon>Stramenopiles</taxon>
        <taxon>Ochrophyta</taxon>
        <taxon>Bacillariophyta</taxon>
        <taxon>Bacillariophyceae</taxon>
        <taxon>Bacillariophycidae</taxon>
        <taxon>Naviculales</taxon>
        <taxon>Naviculaceae</taxon>
        <taxon>Seminavis</taxon>
    </lineage>
</organism>
<sequence length="299" mass="33652">MPSTDPSRRNDNESASNNCNHEDYADNETTSLTDQRQPPKKPQWFGSAVTDANQGAAGLPPYPFPPPLQNAMAHHLEKAATRRAQALDAITTDSTSSMMLIQDYLQSPLSKEGYFGFDTQEYPLREAFQTAIGLSPELELTSIHRQPPGKLHLLQYLTRHYAPFQEVYDEFVRRVCCPHLAALYDQNNTTNLDVIYYQCFPCVRMITPGEFSIGPHADISYGHHPMTTNFYVLLTDLVANESSAALFLESQMGAQDWHPIVGRYGDMVKHFAGALCAHWTTDNCTANTRSVSSWGWSRW</sequence>
<evidence type="ECO:0000313" key="2">
    <source>
        <dbReference type="EMBL" id="CAB9524718.1"/>
    </source>
</evidence>
<reference evidence="2" key="1">
    <citation type="submission" date="2020-06" db="EMBL/GenBank/DDBJ databases">
        <authorList>
            <consortium name="Plant Systems Biology data submission"/>
        </authorList>
    </citation>
    <scope>NUCLEOTIDE SEQUENCE</scope>
    <source>
        <strain evidence="2">D6</strain>
    </source>
</reference>
<proteinExistence type="predicted"/>
<evidence type="ECO:0000313" key="3">
    <source>
        <dbReference type="Proteomes" id="UP001153069"/>
    </source>
</evidence>
<dbReference type="EMBL" id="CAICTM010001571">
    <property type="protein sequence ID" value="CAB9524718.1"/>
    <property type="molecule type" value="Genomic_DNA"/>
</dbReference>
<dbReference type="AlphaFoldDB" id="A0A9N8EQ36"/>
<evidence type="ECO:0000256" key="1">
    <source>
        <dbReference type="SAM" id="MobiDB-lite"/>
    </source>
</evidence>
<gene>
    <name evidence="2" type="ORF">SEMRO_1573_G283430.1</name>
</gene>
<feature type="region of interest" description="Disordered" evidence="1">
    <location>
        <begin position="1"/>
        <end position="47"/>
    </location>
</feature>
<accession>A0A9N8EQ36</accession>
<name>A0A9N8EQ36_9STRA</name>
<dbReference type="Proteomes" id="UP001153069">
    <property type="component" value="Unassembled WGS sequence"/>
</dbReference>
<feature type="compositionally biased region" description="Polar residues" evidence="1">
    <location>
        <begin position="27"/>
        <end position="36"/>
    </location>
</feature>
<keyword evidence="3" id="KW-1185">Reference proteome</keyword>
<protein>
    <submittedName>
        <fullName evidence="2">Uncharacterized protein</fullName>
    </submittedName>
</protein>